<comment type="subcellular location">
    <subcellularLocation>
        <location evidence="1">Virion</location>
    </subcellularLocation>
</comment>
<sequence>SLELTASAGTIPYSGGEASLASLRVHSLSGANVDAGAVPFVIDPQTWTYDLFSGNLISIIVGRDARAGVSGVPSAFTVYETYSGLEANATMAEVKLVVSSVTVSVNTRKMKAIWTPELAQDLNAYHSIDAEAELTALLSEELAAEIDREIIRDLIGVAPFETSWPYNKAGTAT</sequence>
<reference evidence="3" key="1">
    <citation type="journal article" date="2014" name="Front. Microbiol.">
        <title>High frequency of phylogenetically diverse reductive dehalogenase-homologous genes in deep subseafloor sedimentary metagenomes.</title>
        <authorList>
            <person name="Kawai M."/>
            <person name="Futagami T."/>
            <person name="Toyoda A."/>
            <person name="Takaki Y."/>
            <person name="Nishi S."/>
            <person name="Hori S."/>
            <person name="Arai W."/>
            <person name="Tsubouchi T."/>
            <person name="Morono Y."/>
            <person name="Uchiyama I."/>
            <person name="Ito T."/>
            <person name="Fujiyama A."/>
            <person name="Inagaki F."/>
            <person name="Takami H."/>
        </authorList>
    </citation>
    <scope>NUCLEOTIDE SEQUENCE</scope>
    <source>
        <strain evidence="3">Expedition CK06-06</strain>
    </source>
</reference>
<feature type="non-terminal residue" evidence="3">
    <location>
        <position position="173"/>
    </location>
</feature>
<evidence type="ECO:0000256" key="1">
    <source>
        <dbReference type="ARBA" id="ARBA00004328"/>
    </source>
</evidence>
<dbReference type="InterPro" id="IPR010762">
    <property type="entry name" value="Gp23/Gp24_T4-like"/>
</dbReference>
<feature type="non-terminal residue" evidence="3">
    <location>
        <position position="1"/>
    </location>
</feature>
<dbReference type="Pfam" id="PF07068">
    <property type="entry name" value="Gp23"/>
    <property type="match status" value="1"/>
</dbReference>
<gene>
    <name evidence="3" type="ORF">S01H1_22988</name>
</gene>
<protein>
    <submittedName>
        <fullName evidence="3">Uncharacterized protein</fullName>
    </submittedName>
</protein>
<evidence type="ECO:0000256" key="2">
    <source>
        <dbReference type="ARBA" id="ARBA00022844"/>
    </source>
</evidence>
<dbReference type="AlphaFoldDB" id="X0U2S5"/>
<accession>X0U2S5</accession>
<dbReference type="EMBL" id="BARS01013124">
    <property type="protein sequence ID" value="GAF93661.1"/>
    <property type="molecule type" value="Genomic_DNA"/>
</dbReference>
<organism evidence="3">
    <name type="scientific">marine sediment metagenome</name>
    <dbReference type="NCBI Taxonomy" id="412755"/>
    <lineage>
        <taxon>unclassified sequences</taxon>
        <taxon>metagenomes</taxon>
        <taxon>ecological metagenomes</taxon>
    </lineage>
</organism>
<evidence type="ECO:0000313" key="3">
    <source>
        <dbReference type="EMBL" id="GAF93661.1"/>
    </source>
</evidence>
<keyword evidence="2" id="KW-0946">Virion</keyword>
<proteinExistence type="predicted"/>
<dbReference type="GO" id="GO:0044423">
    <property type="term" value="C:virion component"/>
    <property type="evidence" value="ECO:0007669"/>
    <property type="project" value="UniProtKB-KW"/>
</dbReference>
<name>X0U2S5_9ZZZZ</name>
<comment type="caution">
    <text evidence="3">The sequence shown here is derived from an EMBL/GenBank/DDBJ whole genome shotgun (WGS) entry which is preliminary data.</text>
</comment>